<feature type="domain" description="Nudix hydrolase" evidence="4">
    <location>
        <begin position="50"/>
        <end position="175"/>
    </location>
</feature>
<dbReference type="InterPro" id="IPR015797">
    <property type="entry name" value="NUDIX_hydrolase-like_dom_sf"/>
</dbReference>
<dbReference type="PANTHER" id="PTHR21340:SF0">
    <property type="entry name" value="BIS(5'-NUCLEOSYL)-TETRAPHOSPHATASE [ASYMMETRICAL]"/>
    <property type="match status" value="1"/>
</dbReference>
<dbReference type="Pfam" id="PF00293">
    <property type="entry name" value="NUDIX"/>
    <property type="match status" value="1"/>
</dbReference>
<dbReference type="OrthoDB" id="5511555at2"/>
<dbReference type="Proteomes" id="UP000237082">
    <property type="component" value="Unassembled WGS sequence"/>
</dbReference>
<comment type="caution">
    <text evidence="5">The sequence shown here is derived from an EMBL/GenBank/DDBJ whole genome shotgun (WGS) entry which is preliminary data.</text>
</comment>
<dbReference type="GO" id="GO:0004081">
    <property type="term" value="F:bis(5'-nucleosyl)-tetraphosphatase (asymmetrical) activity"/>
    <property type="evidence" value="ECO:0007669"/>
    <property type="project" value="TreeGrafter"/>
</dbReference>
<dbReference type="AlphaFoldDB" id="A0A2S5DLF7"/>
<keyword evidence="6" id="KW-1185">Reference proteome</keyword>
<evidence type="ECO:0000259" key="4">
    <source>
        <dbReference type="PROSITE" id="PS51462"/>
    </source>
</evidence>
<dbReference type="InterPro" id="IPR020476">
    <property type="entry name" value="Nudix_hydrolase"/>
</dbReference>
<evidence type="ECO:0000256" key="2">
    <source>
        <dbReference type="ARBA" id="ARBA00022801"/>
    </source>
</evidence>
<organism evidence="5 6">
    <name type="scientific">Chromobacterium alticapitis</name>
    <dbReference type="NCBI Taxonomy" id="2073169"/>
    <lineage>
        <taxon>Bacteria</taxon>
        <taxon>Pseudomonadati</taxon>
        <taxon>Pseudomonadota</taxon>
        <taxon>Betaproteobacteria</taxon>
        <taxon>Neisseriales</taxon>
        <taxon>Chromobacteriaceae</taxon>
        <taxon>Chromobacterium</taxon>
    </lineage>
</organism>
<comment type="similarity">
    <text evidence="3">Belongs to the Nudix hydrolase family.</text>
</comment>
<dbReference type="RefSeq" id="WP_103900777.1">
    <property type="nucleotide sequence ID" value="NZ_PQWB01000005.1"/>
</dbReference>
<accession>A0A2S5DLF7</accession>
<dbReference type="Gene3D" id="3.90.79.10">
    <property type="entry name" value="Nucleoside Triphosphate Pyrophosphohydrolase"/>
    <property type="match status" value="1"/>
</dbReference>
<evidence type="ECO:0000256" key="3">
    <source>
        <dbReference type="RuleBase" id="RU003476"/>
    </source>
</evidence>
<dbReference type="InterPro" id="IPR000086">
    <property type="entry name" value="NUDIX_hydrolase_dom"/>
</dbReference>
<comment type="cofactor">
    <cofactor evidence="1">
        <name>Mg(2+)</name>
        <dbReference type="ChEBI" id="CHEBI:18420"/>
    </cofactor>
</comment>
<dbReference type="SUPFAM" id="SSF55811">
    <property type="entry name" value="Nudix"/>
    <property type="match status" value="1"/>
</dbReference>
<gene>
    <name evidence="5" type="ORF">C2I19_00510</name>
</gene>
<dbReference type="InterPro" id="IPR051325">
    <property type="entry name" value="Nudix_hydrolase_domain"/>
</dbReference>
<evidence type="ECO:0000313" key="6">
    <source>
        <dbReference type="Proteomes" id="UP000237082"/>
    </source>
</evidence>
<reference evidence="6" key="1">
    <citation type="submission" date="2018-02" db="EMBL/GenBank/DDBJ databases">
        <authorList>
            <person name="O'Hara-Hanley K."/>
            <person name="Soby S."/>
        </authorList>
    </citation>
    <scope>NUCLEOTIDE SEQUENCE [LARGE SCALE GENOMIC DNA]</scope>
    <source>
        <strain evidence="6">MWU14-2602</strain>
    </source>
</reference>
<dbReference type="EMBL" id="PQWB01000005">
    <property type="protein sequence ID" value="POZ63887.1"/>
    <property type="molecule type" value="Genomic_DNA"/>
</dbReference>
<dbReference type="InterPro" id="IPR020084">
    <property type="entry name" value="NUDIX_hydrolase_CS"/>
</dbReference>
<keyword evidence="2 3" id="KW-0378">Hydrolase</keyword>
<evidence type="ECO:0000256" key="1">
    <source>
        <dbReference type="ARBA" id="ARBA00001946"/>
    </source>
</evidence>
<evidence type="ECO:0000313" key="5">
    <source>
        <dbReference type="EMBL" id="POZ63887.1"/>
    </source>
</evidence>
<proteinExistence type="inferred from homology"/>
<sequence length="179" mass="19780">MTAAPRAAIRAETAAIVPLDALEAEHQHAALAWIDSGAELWRRQKPATPPVHLSTYFALLDDAGMLLVDHMNAGLWLPPGGHVDPGEHPRDTVARELFEELGLSGIAVPAASFITLTAVAGHHQDVTLWYALPVSRDLPLRHDQTEFREARWFDFDQLPHADSEPHLARFVAKLDKIDI</sequence>
<protein>
    <submittedName>
        <fullName evidence="5">NUDIX hydrolase</fullName>
    </submittedName>
</protein>
<dbReference type="GO" id="GO:0006167">
    <property type="term" value="P:AMP biosynthetic process"/>
    <property type="evidence" value="ECO:0007669"/>
    <property type="project" value="TreeGrafter"/>
</dbReference>
<dbReference type="PROSITE" id="PS51462">
    <property type="entry name" value="NUDIX"/>
    <property type="match status" value="1"/>
</dbReference>
<dbReference type="PRINTS" id="PR00502">
    <property type="entry name" value="NUDIXFAMILY"/>
</dbReference>
<name>A0A2S5DLF7_9NEIS</name>
<dbReference type="GO" id="GO:0006754">
    <property type="term" value="P:ATP biosynthetic process"/>
    <property type="evidence" value="ECO:0007669"/>
    <property type="project" value="TreeGrafter"/>
</dbReference>
<dbReference type="PROSITE" id="PS00893">
    <property type="entry name" value="NUDIX_BOX"/>
    <property type="match status" value="1"/>
</dbReference>
<dbReference type="PANTHER" id="PTHR21340">
    <property type="entry name" value="DIADENOSINE 5,5-P1,P4-TETRAPHOSPHATE PYROPHOSPHOHYDROLASE MUTT"/>
    <property type="match status" value="1"/>
</dbReference>